<comment type="catalytic activity">
    <reaction evidence="7">
        <text>a 2'-deoxyadenosine in DNA + S-adenosyl-L-methionine = an N(6)-methyl-2'-deoxyadenosine in DNA + S-adenosyl-L-homocysteine + H(+)</text>
        <dbReference type="Rhea" id="RHEA:15197"/>
        <dbReference type="Rhea" id="RHEA-COMP:12418"/>
        <dbReference type="Rhea" id="RHEA-COMP:12419"/>
        <dbReference type="ChEBI" id="CHEBI:15378"/>
        <dbReference type="ChEBI" id="CHEBI:57856"/>
        <dbReference type="ChEBI" id="CHEBI:59789"/>
        <dbReference type="ChEBI" id="CHEBI:90615"/>
        <dbReference type="ChEBI" id="CHEBI:90616"/>
        <dbReference type="EC" id="2.1.1.72"/>
    </reaction>
</comment>
<evidence type="ECO:0000256" key="5">
    <source>
        <dbReference type="ARBA" id="ARBA00022747"/>
    </source>
</evidence>
<dbReference type="InterPro" id="IPR002052">
    <property type="entry name" value="DNA_methylase_N6_adenine_CS"/>
</dbReference>
<evidence type="ECO:0000256" key="2">
    <source>
        <dbReference type="ARBA" id="ARBA00022603"/>
    </source>
</evidence>
<evidence type="ECO:0000256" key="4">
    <source>
        <dbReference type="ARBA" id="ARBA00022691"/>
    </source>
</evidence>
<dbReference type="EC" id="2.1.1.72" evidence="1"/>
<dbReference type="SUPFAM" id="SSF53335">
    <property type="entry name" value="S-adenosyl-L-methionine-dependent methyltransferases"/>
    <property type="match status" value="1"/>
</dbReference>
<evidence type="ECO:0000256" key="6">
    <source>
        <dbReference type="ARBA" id="ARBA00023125"/>
    </source>
</evidence>
<dbReference type="PROSITE" id="PS00092">
    <property type="entry name" value="N6_MTASE"/>
    <property type="match status" value="1"/>
</dbReference>
<dbReference type="PRINTS" id="PR00507">
    <property type="entry name" value="N12N6MTFRASE"/>
</dbReference>
<evidence type="ECO:0000259" key="8">
    <source>
        <dbReference type="Pfam" id="PF07669"/>
    </source>
</evidence>
<sequence>MTNHLRAVAKECRELLERDFAEQSLQCSTDWIKETSLSFFLAFAGIRCAEERIWNRPVSNCSLDHYSPDYLHTAHHLLQTALSRFFIQPQPTLLCPSSSTLETLTQHFLGTILSETWQSDHILGWLYQYFEEGLPDQKQHGRFYTPEPIAEYIVTQAFELFRDSHSGELPLSLSVLDLACGSGMFALYAFERLYEHHQTQQDIEPQDAIRQVIEQGLFLIDNDPWACRMAALNLYLKAKCLEPNCQIDRIHLHHGDALQRWEKHEQHSPLKELFSRKFDIVIGNPPYIVINQLHCPKEQIRLYKTYRSAAFKINTFALFIERGIELLKPGGILGMIVPNTFLTQIYFEPLRTYILDTSAIHKILDTKRLFDNAFVENCIILLQRQPDTASRRSQIVECLARPIDKTRREIKKNKPYHEFAEVSIPQCHFEKAPLTMFNVHLDEATFRLMEKIASDNPKLGDLCESHDGVNPGNAKHKLILSEPVDETCKKVLNGKNIGRYCLKWGGLYVCYNRDVLSKGDNVRWGHRASLDAPKILTRQTADRLLGTFDNGEYYTTNSIHTTVLQKGVQQEFFLKYILALLNSKVLSFYYRKLISEAGQVFSQVKLINLRQIPIKHIPLQEQKNFVETVDCLLKKRKQLSANSENGTFREHCRTRERDDRLDAQIYALFELSHAEIHHIEAEMGKAVCLFPRVSIDVLQKEISLEYFREQYTIQSKNIFHMAEYYEIHPESLFELQQLYNANANNIMASE</sequence>
<proteinExistence type="predicted"/>
<evidence type="ECO:0000313" key="11">
    <source>
        <dbReference type="Proteomes" id="UP000230821"/>
    </source>
</evidence>
<evidence type="ECO:0000256" key="1">
    <source>
        <dbReference type="ARBA" id="ARBA00011900"/>
    </source>
</evidence>
<evidence type="ECO:0000256" key="3">
    <source>
        <dbReference type="ARBA" id="ARBA00022679"/>
    </source>
</evidence>
<name>A0A2G6K852_9BACT</name>
<evidence type="ECO:0000256" key="7">
    <source>
        <dbReference type="ARBA" id="ARBA00047942"/>
    </source>
</evidence>
<dbReference type="InterPro" id="IPR029063">
    <property type="entry name" value="SAM-dependent_MTases_sf"/>
</dbReference>
<dbReference type="GO" id="GO:0009307">
    <property type="term" value="P:DNA restriction-modification system"/>
    <property type="evidence" value="ECO:0007669"/>
    <property type="project" value="UniProtKB-KW"/>
</dbReference>
<dbReference type="CDD" id="cd02440">
    <property type="entry name" value="AdoMet_MTases"/>
    <property type="match status" value="1"/>
</dbReference>
<dbReference type="Gene3D" id="3.40.50.150">
    <property type="entry name" value="Vaccinia Virus protein VP39"/>
    <property type="match status" value="1"/>
</dbReference>
<dbReference type="GO" id="GO:0032259">
    <property type="term" value="P:methylation"/>
    <property type="evidence" value="ECO:0007669"/>
    <property type="project" value="UniProtKB-KW"/>
</dbReference>
<keyword evidence="3" id="KW-0808">Transferase</keyword>
<dbReference type="InterPro" id="IPR025931">
    <property type="entry name" value="TaqI_C"/>
</dbReference>
<dbReference type="GO" id="GO:0009007">
    <property type="term" value="F:site-specific DNA-methyltransferase (adenine-specific) activity"/>
    <property type="evidence" value="ECO:0007669"/>
    <property type="project" value="UniProtKB-EC"/>
</dbReference>
<dbReference type="InterPro" id="IPR050953">
    <property type="entry name" value="N4_N6_ade-DNA_methylase"/>
</dbReference>
<accession>A0A2G6K852</accession>
<evidence type="ECO:0000313" key="10">
    <source>
        <dbReference type="EMBL" id="PIE31847.1"/>
    </source>
</evidence>
<dbReference type="Pfam" id="PF12950">
    <property type="entry name" value="TaqI_C"/>
    <property type="match status" value="1"/>
</dbReference>
<dbReference type="GO" id="GO:0003677">
    <property type="term" value="F:DNA binding"/>
    <property type="evidence" value="ECO:0007669"/>
    <property type="project" value="UniProtKB-KW"/>
</dbReference>
<dbReference type="Gene3D" id="3.90.220.10">
    <property type="entry name" value="Adenine-n6-DNA-methyltransferase Taqi, Chain A, domain 2"/>
    <property type="match status" value="1"/>
</dbReference>
<gene>
    <name evidence="10" type="ORF">CSA56_17230</name>
</gene>
<evidence type="ECO:0000259" key="9">
    <source>
        <dbReference type="Pfam" id="PF12950"/>
    </source>
</evidence>
<keyword evidence="2" id="KW-0489">Methyltransferase</keyword>
<dbReference type="EMBL" id="PDSK01000127">
    <property type="protein sequence ID" value="PIE31847.1"/>
    <property type="molecule type" value="Genomic_DNA"/>
</dbReference>
<feature type="domain" description="TaqI-like C-terminal specificity" evidence="9">
    <location>
        <begin position="490"/>
        <end position="614"/>
    </location>
</feature>
<dbReference type="AlphaFoldDB" id="A0A2G6K852"/>
<dbReference type="Proteomes" id="UP000230821">
    <property type="component" value="Unassembled WGS sequence"/>
</dbReference>
<feature type="domain" description="Type II methyltransferase M.TaqI-like" evidence="8">
    <location>
        <begin position="217"/>
        <end position="366"/>
    </location>
</feature>
<organism evidence="10 11">
    <name type="scientific">candidate division KSB3 bacterium</name>
    <dbReference type="NCBI Taxonomy" id="2044937"/>
    <lineage>
        <taxon>Bacteria</taxon>
        <taxon>candidate division KSB3</taxon>
    </lineage>
</organism>
<keyword evidence="6" id="KW-0238">DNA-binding</keyword>
<keyword evidence="5" id="KW-0680">Restriction system</keyword>
<dbReference type="InterPro" id="IPR011639">
    <property type="entry name" value="MethylTrfase_TaqI-like_dom"/>
</dbReference>
<reference evidence="10 11" key="1">
    <citation type="submission" date="2017-10" db="EMBL/GenBank/DDBJ databases">
        <title>Novel microbial diversity and functional potential in the marine mammal oral microbiome.</title>
        <authorList>
            <person name="Dudek N.K."/>
            <person name="Sun C.L."/>
            <person name="Burstein D."/>
            <person name="Kantor R.S."/>
            <person name="Aliaga Goltsman D.S."/>
            <person name="Bik E.M."/>
            <person name="Thomas B.C."/>
            <person name="Banfield J.F."/>
            <person name="Relman D.A."/>
        </authorList>
    </citation>
    <scope>NUCLEOTIDE SEQUENCE [LARGE SCALE GENOMIC DNA]</scope>
    <source>
        <strain evidence="10">DOLJORAL78_47_16</strain>
    </source>
</reference>
<comment type="caution">
    <text evidence="10">The sequence shown here is derived from an EMBL/GenBank/DDBJ whole genome shotgun (WGS) entry which is preliminary data.</text>
</comment>
<dbReference type="PANTHER" id="PTHR33841:SF1">
    <property type="entry name" value="DNA METHYLTRANSFERASE A"/>
    <property type="match status" value="1"/>
</dbReference>
<dbReference type="PANTHER" id="PTHR33841">
    <property type="entry name" value="DNA METHYLTRANSFERASE YEEA-RELATED"/>
    <property type="match status" value="1"/>
</dbReference>
<keyword evidence="4" id="KW-0949">S-adenosyl-L-methionine</keyword>
<protein>
    <recommendedName>
        <fullName evidence="1">site-specific DNA-methyltransferase (adenine-specific)</fullName>
        <ecNumber evidence="1">2.1.1.72</ecNumber>
    </recommendedName>
</protein>
<dbReference type="Pfam" id="PF07669">
    <property type="entry name" value="Eco57I"/>
    <property type="match status" value="1"/>
</dbReference>
<dbReference type="InterPro" id="IPR023135">
    <property type="entry name" value="N6_DNA_MeTrfase_TaqI_C"/>
</dbReference>
<dbReference type="SUPFAM" id="SSF116734">
    <property type="entry name" value="DNA methylase specificity domain"/>
    <property type="match status" value="1"/>
</dbReference>